<dbReference type="Proteomes" id="UP000078103">
    <property type="component" value="Unassembled WGS sequence"/>
</dbReference>
<dbReference type="Pfam" id="PF19044">
    <property type="entry name" value="P-loop_TraG"/>
    <property type="match status" value="1"/>
</dbReference>
<dbReference type="OrthoDB" id="9816422at2"/>
<dbReference type="Pfam" id="PF11130">
    <property type="entry name" value="TraC_F_IV"/>
    <property type="match status" value="1"/>
</dbReference>
<evidence type="ECO:0000313" key="4">
    <source>
        <dbReference type="Proteomes" id="UP000077589"/>
    </source>
</evidence>
<evidence type="ECO:0000313" key="5">
    <source>
        <dbReference type="Proteomes" id="UP000078103"/>
    </source>
</evidence>
<evidence type="ECO:0000259" key="1">
    <source>
        <dbReference type="Pfam" id="PF19044"/>
    </source>
</evidence>
<dbReference type="EMBL" id="LXSH01000012">
    <property type="protein sequence ID" value="OAM23533.1"/>
    <property type="molecule type" value="Genomic_DNA"/>
</dbReference>
<dbReference type="AlphaFoldDB" id="A0A1A9RL07"/>
<dbReference type="InterPro" id="IPR025955">
    <property type="entry name" value="TraC/Conjuga_ATPase"/>
</dbReference>
<dbReference type="RefSeq" id="WP_049258603.1">
    <property type="nucleotide sequence ID" value="NZ_JVFA01000064.1"/>
</dbReference>
<reference evidence="2" key="2">
    <citation type="submission" date="2016-05" db="EMBL/GenBank/DDBJ databases">
        <authorList>
            <person name="Lavstsen T."/>
            <person name="Jespersen J.S."/>
        </authorList>
    </citation>
    <scope>NUCLEOTIDE SEQUENCE</scope>
    <source>
        <strain evidence="2">NML04-0072</strain>
        <strain evidence="3">NML120819</strain>
    </source>
</reference>
<comment type="caution">
    <text evidence="2">The sequence shown here is derived from an EMBL/GenBank/DDBJ whole genome shotgun (WGS) entry which is preliminary data.</text>
</comment>
<organism evidence="2 4">
    <name type="scientific">Eikenella corrodens</name>
    <dbReference type="NCBI Taxonomy" id="539"/>
    <lineage>
        <taxon>Bacteria</taxon>
        <taxon>Pseudomonadati</taxon>
        <taxon>Pseudomonadota</taxon>
        <taxon>Betaproteobacteria</taxon>
        <taxon>Neisseriales</taxon>
        <taxon>Neisseriaceae</taxon>
        <taxon>Eikenella</taxon>
    </lineage>
</organism>
<proteinExistence type="predicted"/>
<evidence type="ECO:0000313" key="3">
    <source>
        <dbReference type="EMBL" id="OAM23533.1"/>
    </source>
</evidence>
<gene>
    <name evidence="3" type="ORF">A7P89_03145</name>
    <name evidence="2" type="ORF">A7P90_04815</name>
</gene>
<name>A0A1A9RL07_EIKCO</name>
<dbReference type="Gene3D" id="1.10.8.730">
    <property type="match status" value="1"/>
</dbReference>
<reference evidence="4 5" key="1">
    <citation type="submission" date="2016-05" db="EMBL/GenBank/DDBJ databases">
        <title>Draft genome of Corynebacterium afermentans subsp. afermentans LCDC 88199T.</title>
        <authorList>
            <person name="Bernier A.-M."/>
            <person name="Bernard K."/>
        </authorList>
    </citation>
    <scope>NUCLEOTIDE SEQUENCE [LARGE SCALE GENOMIC DNA]</scope>
    <source>
        <strain evidence="4">NML04-0072</strain>
        <strain evidence="5">NML120819</strain>
    </source>
</reference>
<dbReference type="Gene3D" id="3.40.50.300">
    <property type="entry name" value="P-loop containing nucleotide triphosphate hydrolases"/>
    <property type="match status" value="1"/>
</dbReference>
<dbReference type="InterPro" id="IPR043964">
    <property type="entry name" value="P-loop_TraG"/>
</dbReference>
<protein>
    <recommendedName>
        <fullName evidence="1">TraG P-loop domain-containing protein</fullName>
    </recommendedName>
</protein>
<dbReference type="Proteomes" id="UP000077589">
    <property type="component" value="Unassembled WGS sequence"/>
</dbReference>
<dbReference type="PANTHER" id="PTHR38467">
    <property type="match status" value="1"/>
</dbReference>
<dbReference type="InterPro" id="IPR053155">
    <property type="entry name" value="F-pilin_assembly_TraC"/>
</dbReference>
<dbReference type="SUPFAM" id="SSF52540">
    <property type="entry name" value="P-loop containing nucleoside triphosphate hydrolases"/>
    <property type="match status" value="1"/>
</dbReference>
<sequence length="829" mass="92991">MNIFQSNEQRDVGWQYVSLTAGNDDDGIFYCEADNAIGSACLFPPLAGWDDKTPDAASVLLNEPYPGGTIMQFIHFGSPYIRPITETYAQARFGIFGDAAVQTAQYGVRERAAFIERGSRHRLVPTTETRILESYCLWTFKIPLKTQNPFSGSPKETDAFRKECDEFLKLRSRVLSQLTVMGIKANILSTPALMGVLRRYFAVYEDWDTGVEEETPLNEQLFPVGSRMNWDNRRHDLLHCSGFSYSHERQYIGLLAIDRYPGSEKPFHFARMIELLGNPPGDGPQIGMPYALSTTIHFPEQQTKAAKVRTMQGQVEKSANPLMLKWSPKLKKKREGYQQLAQLMVEGGNLVEVSTSLCLFNASANAIRGAQSTLSSYYKRLGFVMRPERYMPEVSFFNQLPLNASPESIKNTHRFKTMGGSHAAHLLPVTDEWQGFGNEMLLTTRIGRLFRYALFDPRNLNYNWVWTGGSGTGKTFAVQRLIQDQLSLGTKIWTLDTGSSYLAAAQAAGAQIIDFDFHSEVSLNPFTKISDIDREIELILPIIGKMAKPLEGLDDTQRALAEEAVKSVYANKGNQAEITDVIQFLNNQTGRMADQQHQLAMLLSPFGSTGSMGRWFRGENNFRTEADWTVIELSGLTTNKHLCDVVLMMLSTTIAQEMFTSRDGRRRMLVVEEGGDRVTDEPFAKFIAQLNSKVRKEDGSVGVVVQTFAQIYSTPHGSAIMASAHTKFHMQQTPEAIAEAVTKKWIQVDAYTEQLMREVQTAKGQYSEILVRSGSSAGIARLIETPFNRVLFNTEGDLFKELQRRVRGGEQITHLVEAEANRLYGDGTS</sequence>
<accession>A0A1A9RL07</accession>
<dbReference type="InterPro" id="IPR027417">
    <property type="entry name" value="P-loop_NTPase"/>
</dbReference>
<evidence type="ECO:0000313" key="2">
    <source>
        <dbReference type="EMBL" id="OAM19790.1"/>
    </source>
</evidence>
<dbReference type="PANTHER" id="PTHR38467:SF1">
    <property type="entry name" value="CONJUGATIVE TRANSFER: ASSEMBLY"/>
    <property type="match status" value="1"/>
</dbReference>
<feature type="domain" description="TraG P-loop" evidence="1">
    <location>
        <begin position="461"/>
        <end position="733"/>
    </location>
</feature>
<dbReference type="EMBL" id="LXSG01000028">
    <property type="protein sequence ID" value="OAM19790.1"/>
    <property type="molecule type" value="Genomic_DNA"/>
</dbReference>